<name>A0ABZ0SMK8_9MICO</name>
<feature type="domain" description="Pyridoxamine 5'-phosphate oxidase N-terminal" evidence="2">
    <location>
        <begin position="3"/>
        <end position="93"/>
    </location>
</feature>
<evidence type="ECO:0000313" key="3">
    <source>
        <dbReference type="EMBL" id="WPR88507.1"/>
    </source>
</evidence>
<protein>
    <submittedName>
        <fullName evidence="3">Pyridoxamine 5'-phosphate oxidase family protein</fullName>
    </submittedName>
</protein>
<evidence type="ECO:0000256" key="1">
    <source>
        <dbReference type="ARBA" id="ARBA00023002"/>
    </source>
</evidence>
<dbReference type="SUPFAM" id="SSF50475">
    <property type="entry name" value="FMN-binding split barrel"/>
    <property type="match status" value="1"/>
</dbReference>
<dbReference type="InterPro" id="IPR012349">
    <property type="entry name" value="Split_barrel_FMN-bd"/>
</dbReference>
<dbReference type="Proteomes" id="UP001323798">
    <property type="component" value="Chromosome"/>
</dbReference>
<keyword evidence="4" id="KW-1185">Reference proteome</keyword>
<proteinExistence type="predicted"/>
<dbReference type="RefSeq" id="WP_320941226.1">
    <property type="nucleotide sequence ID" value="NZ_BAABEU010000006.1"/>
</dbReference>
<keyword evidence="1" id="KW-0560">Oxidoreductase</keyword>
<dbReference type="Gene3D" id="2.30.110.10">
    <property type="entry name" value="Electron Transport, Fmn-binding Protein, Chain A"/>
    <property type="match status" value="1"/>
</dbReference>
<dbReference type="EMBL" id="CP139368">
    <property type="protein sequence ID" value="WPR88507.1"/>
    <property type="molecule type" value="Genomic_DNA"/>
</dbReference>
<dbReference type="InterPro" id="IPR011576">
    <property type="entry name" value="Pyridox_Oxase_N"/>
</dbReference>
<dbReference type="InterPro" id="IPR052019">
    <property type="entry name" value="F420H2_bilvrd_red/Heme_oxyg"/>
</dbReference>
<sequence>MELDEKQQAFLQDHHAAAMITTAHDGEAKAVRVGIALVDGRIWSSGTTDRVRTRRLRRDPRSTLFVFDPGPRFLTIEAKVTILDGEDAPRNNLDLFRVMQSRPAGPLNWYGEELDEDAFLARMVSEGRLVYEFSPVKVYGTA</sequence>
<evidence type="ECO:0000313" key="4">
    <source>
        <dbReference type="Proteomes" id="UP001323798"/>
    </source>
</evidence>
<organism evidence="3 4">
    <name type="scientific">Microbacterium rhizosphaerae</name>
    <dbReference type="NCBI Taxonomy" id="1678237"/>
    <lineage>
        <taxon>Bacteria</taxon>
        <taxon>Bacillati</taxon>
        <taxon>Actinomycetota</taxon>
        <taxon>Actinomycetes</taxon>
        <taxon>Micrococcales</taxon>
        <taxon>Microbacteriaceae</taxon>
        <taxon>Microbacterium</taxon>
    </lineage>
</organism>
<accession>A0ABZ0SMK8</accession>
<dbReference type="Pfam" id="PF01243">
    <property type="entry name" value="PNPOx_N"/>
    <property type="match status" value="1"/>
</dbReference>
<evidence type="ECO:0000259" key="2">
    <source>
        <dbReference type="Pfam" id="PF01243"/>
    </source>
</evidence>
<dbReference type="PANTHER" id="PTHR35176">
    <property type="entry name" value="HEME OXYGENASE HI_0854-RELATED"/>
    <property type="match status" value="1"/>
</dbReference>
<dbReference type="PANTHER" id="PTHR35176:SF6">
    <property type="entry name" value="HEME OXYGENASE HI_0854-RELATED"/>
    <property type="match status" value="1"/>
</dbReference>
<reference evidence="3 4" key="1">
    <citation type="submission" date="2023-11" db="EMBL/GenBank/DDBJ databases">
        <title>Genome sequence of Microbacterium rhizosphaerae KACC 19337.</title>
        <authorList>
            <person name="Choi H."/>
            <person name="Kim S."/>
            <person name="Kim Y."/>
            <person name="Kwon S.-W."/>
            <person name="Heo J."/>
        </authorList>
    </citation>
    <scope>NUCLEOTIDE SEQUENCE [LARGE SCALE GENOMIC DNA]</scope>
    <source>
        <strain evidence="3 4">KACC 19337</strain>
    </source>
</reference>
<gene>
    <name evidence="3" type="ORF">SM116_12055</name>
</gene>